<sequence length="603" mass="64281">MKSPSFSAVATATEPSEPTPVPESGMRRDDAASLGMLLVAGLALVGLQAVIDQNLGGSVTLNAVTIPAMTILAGLIAWTAARKWAPYADPVFIPVATFFSGIGIVFIRRLQVTMDPQYAIDFDAGMFAGTGGRQLMYTFVGVIAFAVIMAFLKDHRDLKKFSYLIAAVSLVGIILPALLPASISYAGGAKLWIRIGPISIQPSEFGNIGLIIFFSHYLVAKRDVLTLAGRRFLGLQFPRVQDLVPIMAVLATSVFVMVFEAALGQSLMIFAAFLAMLYMATRRFSWLAIGLLSFAGACVAIYPFFAHLQQRVKVFLDPYNPEWRDSIGFQLVKALDSMVDGGLLGTGPGAGKPNAIPLAESDFIFPALSHELGLMAVTALLLMYFLLISRGFKASVLVRDNFGKLLASGLSFLIAFQVFVVVGGATALIPMTGAAMPFLAAGGSSILATWILVGLLVKISHEGRKPHHGNQGLQKVAAPKEFLEQQAAEKRAREAAEAAAAERQATEMVDLSTLRGQTGQPSVQSPPTRNAPGAPPVQSPSQQHPTQPGSGQYGQVAGRPGSVRHGQPPSSQGPGPDHTHPPRQQPPPAQGRRPQDSDRRDLP</sequence>
<dbReference type="EMBL" id="JBHSDK010000010">
    <property type="protein sequence ID" value="MFC4335018.1"/>
    <property type="molecule type" value="Genomic_DNA"/>
</dbReference>
<keyword evidence="9" id="KW-1185">Reference proteome</keyword>
<feature type="compositionally biased region" description="Basic and acidic residues" evidence="6">
    <location>
        <begin position="593"/>
        <end position="603"/>
    </location>
</feature>
<feature type="transmembrane region" description="Helical" evidence="7">
    <location>
        <begin position="90"/>
        <end position="107"/>
    </location>
</feature>
<organism evidence="8 9">
    <name type="scientific">Salininema proteolyticum</name>
    <dbReference type="NCBI Taxonomy" id="1607685"/>
    <lineage>
        <taxon>Bacteria</taxon>
        <taxon>Bacillati</taxon>
        <taxon>Actinomycetota</taxon>
        <taxon>Actinomycetes</taxon>
        <taxon>Glycomycetales</taxon>
        <taxon>Glycomycetaceae</taxon>
        <taxon>Salininema</taxon>
    </lineage>
</organism>
<evidence type="ECO:0000256" key="3">
    <source>
        <dbReference type="ARBA" id="ARBA00022960"/>
    </source>
</evidence>
<feature type="compositionally biased region" description="Low complexity" evidence="6">
    <location>
        <begin position="566"/>
        <end position="576"/>
    </location>
</feature>
<feature type="transmembrane region" description="Helical" evidence="7">
    <location>
        <begin position="135"/>
        <end position="152"/>
    </location>
</feature>
<evidence type="ECO:0000313" key="8">
    <source>
        <dbReference type="EMBL" id="MFC4335018.1"/>
    </source>
</evidence>
<gene>
    <name evidence="8" type="ORF">ACFPET_07390</name>
</gene>
<protein>
    <submittedName>
        <fullName evidence="8">FtsW/RodA/SpoVE family cell cycle protein</fullName>
    </submittedName>
</protein>
<comment type="subcellular location">
    <subcellularLocation>
        <location evidence="1">Membrane</location>
        <topology evidence="1">Multi-pass membrane protein</topology>
    </subcellularLocation>
</comment>
<feature type="transmembrane region" description="Helical" evidence="7">
    <location>
        <begin position="286"/>
        <end position="305"/>
    </location>
</feature>
<dbReference type="Proteomes" id="UP001595823">
    <property type="component" value="Unassembled WGS sequence"/>
</dbReference>
<name>A0ABV8TX60_9ACTN</name>
<dbReference type="PANTHER" id="PTHR30474">
    <property type="entry name" value="CELL CYCLE PROTEIN"/>
    <property type="match status" value="1"/>
</dbReference>
<feature type="transmembrane region" description="Helical" evidence="7">
    <location>
        <begin position="372"/>
        <end position="393"/>
    </location>
</feature>
<accession>A0ABV8TX60</accession>
<feature type="region of interest" description="Disordered" evidence="6">
    <location>
        <begin position="485"/>
        <end position="603"/>
    </location>
</feature>
<reference evidence="9" key="1">
    <citation type="journal article" date="2019" name="Int. J. Syst. Evol. Microbiol.">
        <title>The Global Catalogue of Microorganisms (GCM) 10K type strain sequencing project: providing services to taxonomists for standard genome sequencing and annotation.</title>
        <authorList>
            <consortium name="The Broad Institute Genomics Platform"/>
            <consortium name="The Broad Institute Genome Sequencing Center for Infectious Disease"/>
            <person name="Wu L."/>
            <person name="Ma J."/>
        </authorList>
    </citation>
    <scope>NUCLEOTIDE SEQUENCE [LARGE SCALE GENOMIC DNA]</scope>
    <source>
        <strain evidence="9">IBRC-M 10908</strain>
    </source>
</reference>
<feature type="transmembrane region" description="Helical" evidence="7">
    <location>
        <begin position="435"/>
        <end position="457"/>
    </location>
</feature>
<dbReference type="PANTHER" id="PTHR30474:SF3">
    <property type="entry name" value="PEPTIDOGLYCAN GLYCOSYLTRANSFERASE RODA"/>
    <property type="match status" value="1"/>
</dbReference>
<feature type="transmembrane region" description="Helical" evidence="7">
    <location>
        <begin position="405"/>
        <end position="429"/>
    </location>
</feature>
<dbReference type="InterPro" id="IPR001182">
    <property type="entry name" value="FtsW/RodA"/>
</dbReference>
<evidence type="ECO:0000256" key="1">
    <source>
        <dbReference type="ARBA" id="ARBA00004141"/>
    </source>
</evidence>
<feature type="transmembrane region" description="Helical" evidence="7">
    <location>
        <begin position="164"/>
        <end position="186"/>
    </location>
</feature>
<keyword evidence="2 7" id="KW-0812">Transmembrane</keyword>
<proteinExistence type="predicted"/>
<feature type="region of interest" description="Disordered" evidence="6">
    <location>
        <begin position="1"/>
        <end position="26"/>
    </location>
</feature>
<evidence type="ECO:0000256" key="5">
    <source>
        <dbReference type="ARBA" id="ARBA00023136"/>
    </source>
</evidence>
<evidence type="ECO:0000256" key="4">
    <source>
        <dbReference type="ARBA" id="ARBA00022989"/>
    </source>
</evidence>
<feature type="compositionally biased region" description="Basic and acidic residues" evidence="6">
    <location>
        <begin position="485"/>
        <end position="496"/>
    </location>
</feature>
<comment type="caution">
    <text evidence="8">The sequence shown here is derived from an EMBL/GenBank/DDBJ whole genome shotgun (WGS) entry which is preliminary data.</text>
</comment>
<keyword evidence="3" id="KW-0133">Cell shape</keyword>
<keyword evidence="5 7" id="KW-0472">Membrane</keyword>
<feature type="compositionally biased region" description="Polar residues" evidence="6">
    <location>
        <begin position="539"/>
        <end position="550"/>
    </location>
</feature>
<feature type="transmembrane region" description="Helical" evidence="7">
    <location>
        <begin position="57"/>
        <end position="78"/>
    </location>
</feature>
<dbReference type="Pfam" id="PF01098">
    <property type="entry name" value="FTSW_RODA_SPOVE"/>
    <property type="match status" value="1"/>
</dbReference>
<evidence type="ECO:0000256" key="2">
    <source>
        <dbReference type="ARBA" id="ARBA00022692"/>
    </source>
</evidence>
<evidence type="ECO:0000256" key="7">
    <source>
        <dbReference type="SAM" id="Phobius"/>
    </source>
</evidence>
<feature type="transmembrane region" description="Helical" evidence="7">
    <location>
        <begin position="31"/>
        <end position="51"/>
    </location>
</feature>
<evidence type="ECO:0000256" key="6">
    <source>
        <dbReference type="SAM" id="MobiDB-lite"/>
    </source>
</evidence>
<keyword evidence="4 7" id="KW-1133">Transmembrane helix</keyword>
<dbReference type="RefSeq" id="WP_380619280.1">
    <property type="nucleotide sequence ID" value="NZ_JBHSDK010000010.1"/>
</dbReference>
<feature type="transmembrane region" description="Helical" evidence="7">
    <location>
        <begin position="262"/>
        <end position="279"/>
    </location>
</feature>
<evidence type="ECO:0000313" key="9">
    <source>
        <dbReference type="Proteomes" id="UP001595823"/>
    </source>
</evidence>
<feature type="compositionally biased region" description="Polar residues" evidence="6">
    <location>
        <begin position="514"/>
        <end position="528"/>
    </location>
</feature>